<evidence type="ECO:0000313" key="1">
    <source>
        <dbReference type="EMBL" id="SFO97986.1"/>
    </source>
</evidence>
<protein>
    <submittedName>
        <fullName evidence="1">Gamma-glutamyltranspeptidase / glutathione hydrolase</fullName>
    </submittedName>
</protein>
<keyword evidence="2" id="KW-1185">Reference proteome</keyword>
<dbReference type="InterPro" id="IPR043137">
    <property type="entry name" value="GGT_ssub_C"/>
</dbReference>
<dbReference type="InterPro" id="IPR043138">
    <property type="entry name" value="GGT_lsub"/>
</dbReference>
<reference evidence="1 2" key="1">
    <citation type="submission" date="2016-10" db="EMBL/GenBank/DDBJ databases">
        <authorList>
            <person name="de Groot N.N."/>
        </authorList>
    </citation>
    <scope>NUCLEOTIDE SEQUENCE [LARGE SCALE GENOMIC DNA]</scope>
    <source>
        <strain evidence="1 2">CGMCC 1.9157</strain>
    </source>
</reference>
<dbReference type="STRING" id="655353.SAMN04488056_11737"/>
<dbReference type="PRINTS" id="PR01210">
    <property type="entry name" value="GGTRANSPTASE"/>
</dbReference>
<dbReference type="AlphaFoldDB" id="A0A1I5LMD4"/>
<dbReference type="PANTHER" id="PTHR43881:SF1">
    <property type="entry name" value="GAMMA-GLUTAMYLTRANSPEPTIDASE (AFU_ORTHOLOGUE AFUA_4G13580)"/>
    <property type="match status" value="1"/>
</dbReference>
<dbReference type="EMBL" id="FOVR01000017">
    <property type="protein sequence ID" value="SFO97986.1"/>
    <property type="molecule type" value="Genomic_DNA"/>
</dbReference>
<dbReference type="InterPro" id="IPR052896">
    <property type="entry name" value="GGT-like_enzyme"/>
</dbReference>
<dbReference type="Proteomes" id="UP000199236">
    <property type="component" value="Unassembled WGS sequence"/>
</dbReference>
<proteinExistence type="predicted"/>
<name>A0A1I5LMD4_9HYPH</name>
<sequence>MLLRHDPIYSSRRSPVLADNVVATSQPLATQAGLTILQKGGNAVDAAIATAATLTVVEPTGNGLGSDAFCILWDGKQLHGLNASGRAPAAWTPERFPNGMPQHGWDSVTVPGAISAWVELSARFGKLDLAQVLAPAIRYAEEGFIVSPVIGELWARGAATLKSQPGFADHFMPGGHVPKAGERFVNKAAAKTLKAIAETHGKAFYEGEIAEKIVAFAKANGGAMAIEDLAEHEADWCGTISQSFDDVDLHEIPPNGQGIAALMALGILENTSIRDHGPDDLAAVHLQLEAIKLAYSDLHRFVADRRFMTEVPETVLLDPDYLKARAALISMDQAQNLGHGAPKRGGTVLLNTADASGMMVSFIQSNYAGFGSGVVVPETGIALQNRGFGFVTEEGHPNCVGPKKRPFHTIIPGFAMKNGAPLMAFGMMGGPIQAQGHMQLLLRTQLWDQDVQTAADAPRWRMIENLDVACEPTMPEALLEGLTDLGHRIQIESPDNAFGFGGAQLVQKLPDGGYAAGSDPRKDGQAAGF</sequence>
<dbReference type="GO" id="GO:0016787">
    <property type="term" value="F:hydrolase activity"/>
    <property type="evidence" value="ECO:0007669"/>
    <property type="project" value="UniProtKB-KW"/>
</dbReference>
<organism evidence="1 2">
    <name type="scientific">Cohaesibacter marisflavi</name>
    <dbReference type="NCBI Taxonomy" id="655353"/>
    <lineage>
        <taxon>Bacteria</taxon>
        <taxon>Pseudomonadati</taxon>
        <taxon>Pseudomonadota</taxon>
        <taxon>Alphaproteobacteria</taxon>
        <taxon>Hyphomicrobiales</taxon>
        <taxon>Cohaesibacteraceae</taxon>
    </lineage>
</organism>
<dbReference type="PANTHER" id="PTHR43881">
    <property type="entry name" value="GAMMA-GLUTAMYLTRANSPEPTIDASE (AFU_ORTHOLOGUE AFUA_4G13580)"/>
    <property type="match status" value="1"/>
</dbReference>
<dbReference type="Gene3D" id="3.60.20.40">
    <property type="match status" value="1"/>
</dbReference>
<accession>A0A1I5LMD4</accession>
<gene>
    <name evidence="1" type="ORF">SAMN04488056_11737</name>
</gene>
<keyword evidence="1" id="KW-0378">Hydrolase</keyword>
<dbReference type="Gene3D" id="1.10.246.130">
    <property type="match status" value="1"/>
</dbReference>
<dbReference type="OrthoDB" id="9781342at2"/>
<dbReference type="RefSeq" id="WP_090075319.1">
    <property type="nucleotide sequence ID" value="NZ_FOVR01000017.1"/>
</dbReference>
<dbReference type="SUPFAM" id="SSF56235">
    <property type="entry name" value="N-terminal nucleophile aminohydrolases (Ntn hydrolases)"/>
    <property type="match status" value="1"/>
</dbReference>
<dbReference type="InterPro" id="IPR029055">
    <property type="entry name" value="Ntn_hydrolases_N"/>
</dbReference>
<dbReference type="Pfam" id="PF01019">
    <property type="entry name" value="G_glu_transpept"/>
    <property type="match status" value="1"/>
</dbReference>
<evidence type="ECO:0000313" key="2">
    <source>
        <dbReference type="Proteomes" id="UP000199236"/>
    </source>
</evidence>